<protein>
    <submittedName>
        <fullName evidence="1">Uncharacterized protein</fullName>
    </submittedName>
</protein>
<dbReference type="Proteomes" id="UP000828048">
    <property type="component" value="Chromosome 4"/>
</dbReference>
<accession>A0ACB7Z7X7</accession>
<reference evidence="1 2" key="1">
    <citation type="journal article" date="2021" name="Hortic Res">
        <title>High-quality reference genome and annotation aids understanding of berry development for evergreen blueberry (Vaccinium darrowii).</title>
        <authorList>
            <person name="Yu J."/>
            <person name="Hulse-Kemp A.M."/>
            <person name="Babiker E."/>
            <person name="Staton M."/>
        </authorList>
    </citation>
    <scope>NUCLEOTIDE SEQUENCE [LARGE SCALE GENOMIC DNA]</scope>
    <source>
        <strain evidence="2">cv. NJ 8807/NJ 8810</strain>
        <tissue evidence="1">Young leaf</tissue>
    </source>
</reference>
<sequence>MLPVVRINACVVKDHGSFVSEPRMKVKGKDRYTSRSGRHHSVTGEPRMKAKGKDRYTSRSGRHHSVTGDVKRSSEEGGFQSQSINERGSGGSSKSITSINIPRDRVCTVNDLQLHLGGWYYLDGAGHEQGHLSFQSCKFCKQPKKEMEKYIHYSGKRARLLVDGSEEDYEMEELPAVQEECSFEDMCGDAIFHKEDNAGSENESGTWGLLDGHVLARVFNFLQSDVKSLVFAGLTCKHWRAVFDFFKDISRQVDLSSVGRSCTDSIIWKIMNGYKKEKITSLVLLGCTNISSIFRSHGGVDTHRDDSSGLRNYFESLDRRDSANQLFRRSLYKRSKLFDARRSSSILSRDAHLRRWAIKKSENSYRRMVEFLALGLKDIMKENTFDFFSPRLLKFRIE</sequence>
<keyword evidence="2" id="KW-1185">Reference proteome</keyword>
<evidence type="ECO:0000313" key="2">
    <source>
        <dbReference type="Proteomes" id="UP000828048"/>
    </source>
</evidence>
<gene>
    <name evidence="1" type="ORF">Vadar_032471</name>
</gene>
<evidence type="ECO:0000313" key="1">
    <source>
        <dbReference type="EMBL" id="KAH7861905.1"/>
    </source>
</evidence>
<organism evidence="1 2">
    <name type="scientific">Vaccinium darrowii</name>
    <dbReference type="NCBI Taxonomy" id="229202"/>
    <lineage>
        <taxon>Eukaryota</taxon>
        <taxon>Viridiplantae</taxon>
        <taxon>Streptophyta</taxon>
        <taxon>Embryophyta</taxon>
        <taxon>Tracheophyta</taxon>
        <taxon>Spermatophyta</taxon>
        <taxon>Magnoliopsida</taxon>
        <taxon>eudicotyledons</taxon>
        <taxon>Gunneridae</taxon>
        <taxon>Pentapetalae</taxon>
        <taxon>asterids</taxon>
        <taxon>Ericales</taxon>
        <taxon>Ericaceae</taxon>
        <taxon>Vaccinioideae</taxon>
        <taxon>Vaccinieae</taxon>
        <taxon>Vaccinium</taxon>
    </lineage>
</organism>
<dbReference type="EMBL" id="CM037154">
    <property type="protein sequence ID" value="KAH7861905.1"/>
    <property type="molecule type" value="Genomic_DNA"/>
</dbReference>
<name>A0ACB7Z7X7_9ERIC</name>
<proteinExistence type="predicted"/>
<comment type="caution">
    <text evidence="1">The sequence shown here is derived from an EMBL/GenBank/DDBJ whole genome shotgun (WGS) entry which is preliminary data.</text>
</comment>